<accession>A0A149PK29</accession>
<dbReference type="InterPro" id="IPR015942">
    <property type="entry name" value="Asp/Glu/hydantoin_racemase"/>
</dbReference>
<keyword evidence="4" id="KW-1185">Reference proteome</keyword>
<dbReference type="PANTHER" id="PTHR21198">
    <property type="entry name" value="GLUTAMATE RACEMASE"/>
    <property type="match status" value="1"/>
</dbReference>
<dbReference type="AlphaFoldDB" id="A0A149PK29"/>
<evidence type="ECO:0000256" key="1">
    <source>
        <dbReference type="ARBA" id="ARBA00007847"/>
    </source>
</evidence>
<organism evidence="3 4">
    <name type="scientific">Paraburkholderia monticola</name>
    <dbReference type="NCBI Taxonomy" id="1399968"/>
    <lineage>
        <taxon>Bacteria</taxon>
        <taxon>Pseudomonadati</taxon>
        <taxon>Pseudomonadota</taxon>
        <taxon>Betaproteobacteria</taxon>
        <taxon>Burkholderiales</taxon>
        <taxon>Burkholderiaceae</taxon>
        <taxon>Paraburkholderia</taxon>
    </lineage>
</organism>
<gene>
    <name evidence="3" type="ORF">CI15_19815</name>
</gene>
<reference evidence="3 4" key="1">
    <citation type="journal article" date="2015" name="Int. J. Syst. Evol. Microbiol.">
        <title>Burkholderia monticola sp. nov., isolated from mountain soil.</title>
        <authorList>
            <person name="Baek I."/>
            <person name="Seo B."/>
            <person name="Lee I."/>
            <person name="Yi H."/>
            <person name="Chun J."/>
        </authorList>
    </citation>
    <scope>NUCLEOTIDE SEQUENCE [LARGE SCALE GENOMIC DNA]</scope>
    <source>
        <strain evidence="3 4">JC2948</strain>
    </source>
</reference>
<protein>
    <submittedName>
        <fullName evidence="3">Aspartate racemase</fullName>
    </submittedName>
</protein>
<evidence type="ECO:0000256" key="2">
    <source>
        <dbReference type="ARBA" id="ARBA00023235"/>
    </source>
</evidence>
<name>A0A149PK29_9BURK</name>
<evidence type="ECO:0000313" key="3">
    <source>
        <dbReference type="EMBL" id="KXU85423.1"/>
    </source>
</evidence>
<proteinExistence type="inferred from homology"/>
<comment type="caution">
    <text evidence="3">The sequence shown here is derived from an EMBL/GenBank/DDBJ whole genome shotgun (WGS) entry which is preliminary data.</text>
</comment>
<dbReference type="InterPro" id="IPR004380">
    <property type="entry name" value="Asp_race"/>
</dbReference>
<dbReference type="Proteomes" id="UP000075613">
    <property type="component" value="Unassembled WGS sequence"/>
</dbReference>
<dbReference type="SUPFAM" id="SSF53681">
    <property type="entry name" value="Aspartate/glutamate racemase"/>
    <property type="match status" value="2"/>
</dbReference>
<sequence>MAMIGILGGMGPLATVDFMDKIVRLTVASSDQEHLPLLVANLPHIEDRSSAIIDGGADPLPALLDGIDLLNQNDVGLIAIPCNSAHHWYEPMRARSKAPVLHIAQTCVAAVPRTARRVAILATGGALVSGFYQQALTDLDIEPVLPDASMQSRVAACIREVKASKLDAAGAHLEEVLTTLASQGVSTALMACTEIPLAAQRIASLPLVLIDSSLELARATVKYACERGWNRPA</sequence>
<dbReference type="PANTHER" id="PTHR21198:SF7">
    <property type="entry name" value="ASPARTATE-GLUTAMATE RACEMASE FAMILY"/>
    <property type="match status" value="1"/>
</dbReference>
<dbReference type="OrthoDB" id="9803739at2"/>
<evidence type="ECO:0000313" key="4">
    <source>
        <dbReference type="Proteomes" id="UP000075613"/>
    </source>
</evidence>
<dbReference type="STRING" id="1399968.CI15_19815"/>
<dbReference type="GO" id="GO:0047661">
    <property type="term" value="F:amino-acid racemase activity"/>
    <property type="evidence" value="ECO:0007669"/>
    <property type="project" value="InterPro"/>
</dbReference>
<dbReference type="Pfam" id="PF01177">
    <property type="entry name" value="Asp_Glu_race"/>
    <property type="match status" value="1"/>
</dbReference>
<dbReference type="Gene3D" id="3.40.50.1860">
    <property type="match status" value="2"/>
</dbReference>
<comment type="similarity">
    <text evidence="1">Belongs to the aspartate/glutamate racemases family.</text>
</comment>
<dbReference type="EMBL" id="LRBG01000031">
    <property type="protein sequence ID" value="KXU85423.1"/>
    <property type="molecule type" value="Genomic_DNA"/>
</dbReference>
<dbReference type="InterPro" id="IPR001920">
    <property type="entry name" value="Asp/Glu_race"/>
</dbReference>
<keyword evidence="2" id="KW-0413">Isomerase</keyword>
<dbReference type="NCBIfam" id="TIGR00035">
    <property type="entry name" value="asp_race"/>
    <property type="match status" value="1"/>
</dbReference>
<dbReference type="RefSeq" id="WP_062130074.1">
    <property type="nucleotide sequence ID" value="NZ_LRBG01000031.1"/>
</dbReference>